<comment type="cofactor">
    <cofactor evidence="2 7 8">
        <name>pyridoxal 5'-phosphate</name>
        <dbReference type="ChEBI" id="CHEBI:597326"/>
    </cofactor>
</comment>
<dbReference type="SUPFAM" id="SSF50621">
    <property type="entry name" value="Alanine racemase C-terminal domain-like"/>
    <property type="match status" value="1"/>
</dbReference>
<keyword evidence="6 7" id="KW-0413">Isomerase</keyword>
<name>A0A2S7C6Y3_9XANT</name>
<feature type="binding site" evidence="7 9">
    <location>
        <position position="129"/>
    </location>
    <ligand>
        <name>substrate</name>
    </ligand>
</feature>
<keyword evidence="14" id="KW-1185">Reference proteome</keyword>
<dbReference type="GO" id="GO:0005829">
    <property type="term" value="C:cytosol"/>
    <property type="evidence" value="ECO:0007669"/>
    <property type="project" value="TreeGrafter"/>
</dbReference>
<dbReference type="NCBIfam" id="TIGR00492">
    <property type="entry name" value="alr"/>
    <property type="match status" value="1"/>
</dbReference>
<dbReference type="GO" id="GO:0030170">
    <property type="term" value="F:pyridoxal phosphate binding"/>
    <property type="evidence" value="ECO:0007669"/>
    <property type="project" value="UniProtKB-UniRule"/>
</dbReference>
<dbReference type="Proteomes" id="UP000237872">
    <property type="component" value="Unassembled WGS sequence"/>
</dbReference>
<dbReference type="Gene3D" id="3.20.20.10">
    <property type="entry name" value="Alanine racemase"/>
    <property type="match status" value="1"/>
</dbReference>
<evidence type="ECO:0000256" key="8">
    <source>
        <dbReference type="PIRSR" id="PIRSR600821-50"/>
    </source>
</evidence>
<dbReference type="GO" id="GO:0008784">
    <property type="term" value="F:alanine racemase activity"/>
    <property type="evidence" value="ECO:0007669"/>
    <property type="project" value="UniProtKB-UniRule"/>
</dbReference>
<feature type="binding site" evidence="7 9">
    <location>
        <position position="301"/>
    </location>
    <ligand>
        <name>substrate</name>
    </ligand>
</feature>
<evidence type="ECO:0000313" key="13">
    <source>
        <dbReference type="Proteomes" id="UP000237872"/>
    </source>
</evidence>
<evidence type="ECO:0000256" key="3">
    <source>
        <dbReference type="ARBA" id="ARBA00007880"/>
    </source>
</evidence>
<reference evidence="11 14" key="2">
    <citation type="submission" date="2024-11" db="EMBL/GenBank/DDBJ databases">
        <title>Genome sequencing of Xanthomonas codiaei.</title>
        <authorList>
            <person name="Studholme D.J."/>
        </authorList>
    </citation>
    <scope>NUCLEOTIDE SEQUENCE [LARGE SCALE GENOMIC DNA]</scope>
    <source>
        <strain evidence="11 14">NCPPB 4350</strain>
    </source>
</reference>
<gene>
    <name evidence="12" type="primary">alr</name>
    <name evidence="11" type="ORF">ACI6Q5_14775</name>
    <name evidence="12" type="ORF">XcodCFBP4690_20965</name>
</gene>
<evidence type="ECO:0000313" key="11">
    <source>
        <dbReference type="EMBL" id="MFO3706197.1"/>
    </source>
</evidence>
<dbReference type="PRINTS" id="PR00992">
    <property type="entry name" value="ALARACEMASE"/>
</dbReference>
<dbReference type="FunFam" id="2.40.37.10:FF:000002">
    <property type="entry name" value="Alanine racemase"/>
    <property type="match status" value="1"/>
</dbReference>
<dbReference type="EMBL" id="MDEC01000046">
    <property type="protein sequence ID" value="PPU57301.1"/>
    <property type="molecule type" value="Genomic_DNA"/>
</dbReference>
<feature type="active site" description="Proton acceptor; specific for D-alanine" evidence="7">
    <location>
        <position position="33"/>
    </location>
</feature>
<dbReference type="HAMAP" id="MF_01201">
    <property type="entry name" value="Ala_racemase"/>
    <property type="match status" value="1"/>
</dbReference>
<sequence length="370" mass="39872">MRPAQALIDLDALRHNYRLAKRLGGSKALAVVKADAYGHGAVRCAQALEPEADGFAVACIEEALELRQAGIAAPILLLEGFFEQDELALIAEHDLWTVVSTPQQVRALADFQSPRPLRIWLKLDSGMHRLGLSPEDFRAAWLRLHGLPQIASVVLMTHLARADELECSRTDEQAVAFALTAGGMRAETSIRNSPGLLGWPALRNDWSRPGLMLYGANPFPHDTELTAQLRPVMTLRSRIISVRDLPAGEPVGYGARFVAQRPTRVGVVAMGYADGYPQFAPNGTPVLVDGQVCPLIGRVSMDMLTVDLTDHPQADIGTPVQLWGDAPRPGTLAAHCNVSAYQLLCGLKRVPRVYVDGAAPDEGACAASSG</sequence>
<dbReference type="OrthoDB" id="9813814at2"/>
<evidence type="ECO:0000313" key="14">
    <source>
        <dbReference type="Proteomes" id="UP001637990"/>
    </source>
</evidence>
<dbReference type="InterPro" id="IPR020622">
    <property type="entry name" value="Ala_racemase_pyridoxalP-BS"/>
</dbReference>
<feature type="modified residue" description="N6-(pyridoxal phosphate)lysine" evidence="7 8">
    <location>
        <position position="33"/>
    </location>
</feature>
<organism evidence="12 13">
    <name type="scientific">Xanthomonas codiaei</name>
    <dbReference type="NCBI Taxonomy" id="56463"/>
    <lineage>
        <taxon>Bacteria</taxon>
        <taxon>Pseudomonadati</taxon>
        <taxon>Pseudomonadota</taxon>
        <taxon>Gammaproteobacteria</taxon>
        <taxon>Lysobacterales</taxon>
        <taxon>Lysobacteraceae</taxon>
        <taxon>Xanthomonas</taxon>
    </lineage>
</organism>
<dbReference type="Pfam" id="PF00842">
    <property type="entry name" value="Ala_racemase_C"/>
    <property type="match status" value="1"/>
</dbReference>
<evidence type="ECO:0000259" key="10">
    <source>
        <dbReference type="SMART" id="SM01005"/>
    </source>
</evidence>
<dbReference type="Pfam" id="PF01168">
    <property type="entry name" value="Ala_racemase_N"/>
    <property type="match status" value="1"/>
</dbReference>
<dbReference type="EMBL" id="JBJGBS010000073">
    <property type="protein sequence ID" value="MFO3706197.1"/>
    <property type="molecule type" value="Genomic_DNA"/>
</dbReference>
<protein>
    <recommendedName>
        <fullName evidence="4 7">Alanine racemase</fullName>
        <ecNumber evidence="4 7">5.1.1.1</ecNumber>
    </recommendedName>
</protein>
<reference evidence="12 13" key="1">
    <citation type="submission" date="2016-08" db="EMBL/GenBank/DDBJ databases">
        <authorList>
            <person name="Seilhamer J.J."/>
        </authorList>
    </citation>
    <scope>NUCLEOTIDE SEQUENCE [LARGE SCALE GENOMIC DNA]</scope>
    <source>
        <strain evidence="12 13">CFBP4690</strain>
    </source>
</reference>
<comment type="similarity">
    <text evidence="3 7">Belongs to the alanine racemase family.</text>
</comment>
<dbReference type="Proteomes" id="UP001637990">
    <property type="component" value="Unassembled WGS sequence"/>
</dbReference>
<accession>A0A2S7C6Y3</accession>
<dbReference type="InterPro" id="IPR029066">
    <property type="entry name" value="PLP-binding_barrel"/>
</dbReference>
<comment type="catalytic activity">
    <reaction evidence="1 7">
        <text>L-alanine = D-alanine</text>
        <dbReference type="Rhea" id="RHEA:20249"/>
        <dbReference type="ChEBI" id="CHEBI:57416"/>
        <dbReference type="ChEBI" id="CHEBI:57972"/>
        <dbReference type="EC" id="5.1.1.1"/>
    </reaction>
</comment>
<evidence type="ECO:0000313" key="12">
    <source>
        <dbReference type="EMBL" id="PPU57301.1"/>
    </source>
</evidence>
<evidence type="ECO:0000256" key="4">
    <source>
        <dbReference type="ARBA" id="ARBA00013089"/>
    </source>
</evidence>
<dbReference type="AlphaFoldDB" id="A0A2S7C6Y3"/>
<comment type="function">
    <text evidence="7">Catalyzes the interconversion of L-alanine and D-alanine. May also act on other amino acids.</text>
</comment>
<dbReference type="InterPro" id="IPR011079">
    <property type="entry name" value="Ala_racemase_C"/>
</dbReference>
<proteinExistence type="inferred from homology"/>
<comment type="pathway">
    <text evidence="7">Amino-acid biosynthesis; D-alanine biosynthesis; D-alanine from L-alanine: step 1/1.</text>
</comment>
<comment type="caution">
    <text evidence="12">The sequence shown here is derived from an EMBL/GenBank/DDBJ whole genome shotgun (WGS) entry which is preliminary data.</text>
</comment>
<evidence type="ECO:0000256" key="1">
    <source>
        <dbReference type="ARBA" id="ARBA00000316"/>
    </source>
</evidence>
<dbReference type="SMART" id="SM01005">
    <property type="entry name" value="Ala_racemase_C"/>
    <property type="match status" value="1"/>
</dbReference>
<dbReference type="FunFam" id="3.20.20.10:FF:000002">
    <property type="entry name" value="Alanine racemase"/>
    <property type="match status" value="1"/>
</dbReference>
<dbReference type="InterPro" id="IPR009006">
    <property type="entry name" value="Ala_racemase/Decarboxylase_C"/>
</dbReference>
<dbReference type="PROSITE" id="PS00395">
    <property type="entry name" value="ALANINE_RACEMASE"/>
    <property type="match status" value="1"/>
</dbReference>
<dbReference type="PANTHER" id="PTHR30511:SF0">
    <property type="entry name" value="ALANINE RACEMASE, CATABOLIC-RELATED"/>
    <property type="match status" value="1"/>
</dbReference>
<dbReference type="InterPro" id="IPR001608">
    <property type="entry name" value="Ala_racemase_N"/>
</dbReference>
<dbReference type="UniPathway" id="UPA00042">
    <property type="reaction ID" value="UER00497"/>
</dbReference>
<dbReference type="PANTHER" id="PTHR30511">
    <property type="entry name" value="ALANINE RACEMASE"/>
    <property type="match status" value="1"/>
</dbReference>
<dbReference type="EC" id="5.1.1.1" evidence="4 7"/>
<evidence type="ECO:0000256" key="2">
    <source>
        <dbReference type="ARBA" id="ARBA00001933"/>
    </source>
</evidence>
<evidence type="ECO:0000256" key="7">
    <source>
        <dbReference type="HAMAP-Rule" id="MF_01201"/>
    </source>
</evidence>
<evidence type="ECO:0000256" key="6">
    <source>
        <dbReference type="ARBA" id="ARBA00023235"/>
    </source>
</evidence>
<dbReference type="InterPro" id="IPR000821">
    <property type="entry name" value="Ala_racemase"/>
</dbReference>
<keyword evidence="5 7" id="KW-0663">Pyridoxal phosphate</keyword>
<dbReference type="GO" id="GO:0030632">
    <property type="term" value="P:D-alanine biosynthetic process"/>
    <property type="evidence" value="ECO:0007669"/>
    <property type="project" value="UniProtKB-UniRule"/>
</dbReference>
<feature type="domain" description="Alanine racemase C-terminal" evidence="10">
    <location>
        <begin position="232"/>
        <end position="355"/>
    </location>
</feature>
<dbReference type="RefSeq" id="WP_104544150.1">
    <property type="nucleotide sequence ID" value="NZ_JBJGBS010000073.1"/>
</dbReference>
<evidence type="ECO:0000256" key="9">
    <source>
        <dbReference type="PIRSR" id="PIRSR600821-52"/>
    </source>
</evidence>
<dbReference type="CDD" id="cd06827">
    <property type="entry name" value="PLPDE_III_AR_proteobact"/>
    <property type="match status" value="1"/>
</dbReference>
<dbReference type="Gene3D" id="2.40.37.10">
    <property type="entry name" value="Lyase, Ornithine Decarboxylase, Chain A, domain 1"/>
    <property type="match status" value="1"/>
</dbReference>
<feature type="active site" description="Proton acceptor; specific for L-alanine" evidence="7">
    <location>
        <position position="253"/>
    </location>
</feature>
<evidence type="ECO:0000256" key="5">
    <source>
        <dbReference type="ARBA" id="ARBA00022898"/>
    </source>
</evidence>
<dbReference type="SUPFAM" id="SSF51419">
    <property type="entry name" value="PLP-binding barrel"/>
    <property type="match status" value="1"/>
</dbReference>